<sequence length="487" mass="52637">MGSLTKSPEQPAVGAWFYSPYLARTIQESALATHTTGLSHLITLDVICIGVQDTPTSAYIEWYVKSQKITKNCTLFGAVLVVQSLAALEYSKSVLARVFDPFALQPHVLINRSTHPTYDECVVGIKARKPMPQRYRSSEASWGFIRYGRGGRLARIALTIINTQCTKLAGEIGRELKNMSKPRGANRQRAPDWISGAMVYKRGASFTALVVLLTSTHHRIHYFWLHLTSSALLASISFTTFFPLQINKLPINMRSIISLAIVAGVAMASPTPLTPSSRQNAYDITADMSGDSTGLLDLSDTGLLSGGSGLLGANSEIAGLHLRRAKRGLLDTLDTGDVGGTLNSLTAGGALSDIGLGIKRDHGHNKRLLNFGRPSGGFSPKGNTCPAGRRYCCKHVRKYSDPRNANLLDGALVQDGLLNDVLMGLTCDLIAGTLAPDSCDKHAVYVLPTLDQRRPLTLLDRCCTNQRNSNQGILSLGCTPFGLDINI</sequence>
<dbReference type="AlphaFoldDB" id="L8WPW7"/>
<dbReference type="HOGENOM" id="CLU_560401_0_0_1"/>
<proteinExistence type="predicted"/>
<accession>L8WPW7</accession>
<dbReference type="OrthoDB" id="3183417at2759"/>
<reference evidence="1 2" key="1">
    <citation type="journal article" date="2013" name="Nat. Commun.">
        <title>The evolution and pathogenic mechanisms of the rice sheath blight pathogen.</title>
        <authorList>
            <person name="Zheng A."/>
            <person name="Lin R."/>
            <person name="Xu L."/>
            <person name="Qin P."/>
            <person name="Tang C."/>
            <person name="Ai P."/>
            <person name="Zhang D."/>
            <person name="Liu Y."/>
            <person name="Sun Z."/>
            <person name="Feng H."/>
            <person name="Wang Y."/>
            <person name="Chen Y."/>
            <person name="Liang X."/>
            <person name="Fu R."/>
            <person name="Li Q."/>
            <person name="Zhang J."/>
            <person name="Yu X."/>
            <person name="Xie Z."/>
            <person name="Ding L."/>
            <person name="Guan P."/>
            <person name="Tang J."/>
            <person name="Liang Y."/>
            <person name="Wang S."/>
            <person name="Deng Q."/>
            <person name="Li S."/>
            <person name="Zhu J."/>
            <person name="Wang L."/>
            <person name="Liu H."/>
            <person name="Li P."/>
        </authorList>
    </citation>
    <scope>NUCLEOTIDE SEQUENCE [LARGE SCALE GENOMIC DNA]</scope>
    <source>
        <strain evidence="2">AG-1 IA</strain>
    </source>
</reference>
<gene>
    <name evidence="1" type="ORF">AG1IA_07595</name>
</gene>
<name>L8WPW7_THACA</name>
<comment type="caution">
    <text evidence="1">The sequence shown here is derived from an EMBL/GenBank/DDBJ whole genome shotgun (WGS) entry which is preliminary data.</text>
</comment>
<protein>
    <submittedName>
        <fullName evidence="1">Hydrophobin domain-containing protein</fullName>
    </submittedName>
</protein>
<evidence type="ECO:0000313" key="1">
    <source>
        <dbReference type="EMBL" id="ELU38379.1"/>
    </source>
</evidence>
<organism evidence="1 2">
    <name type="scientific">Thanatephorus cucumeris (strain AG1-IA)</name>
    <name type="common">Rice sheath blight fungus</name>
    <name type="synonym">Rhizoctonia solani</name>
    <dbReference type="NCBI Taxonomy" id="983506"/>
    <lineage>
        <taxon>Eukaryota</taxon>
        <taxon>Fungi</taxon>
        <taxon>Dikarya</taxon>
        <taxon>Basidiomycota</taxon>
        <taxon>Agaricomycotina</taxon>
        <taxon>Agaricomycetes</taxon>
        <taxon>Cantharellales</taxon>
        <taxon>Ceratobasidiaceae</taxon>
        <taxon>Rhizoctonia</taxon>
        <taxon>Rhizoctonia solani AG-1</taxon>
    </lineage>
</organism>
<evidence type="ECO:0000313" key="2">
    <source>
        <dbReference type="Proteomes" id="UP000011668"/>
    </source>
</evidence>
<dbReference type="EMBL" id="AFRT01002187">
    <property type="protein sequence ID" value="ELU38379.1"/>
    <property type="molecule type" value="Genomic_DNA"/>
</dbReference>
<keyword evidence="2" id="KW-1185">Reference proteome</keyword>
<dbReference type="Proteomes" id="UP000011668">
    <property type="component" value="Unassembled WGS sequence"/>
</dbReference>